<accession>A0A2W1BIQ4</accession>
<feature type="transmembrane region" description="Helical" evidence="2">
    <location>
        <begin position="694"/>
        <end position="720"/>
    </location>
</feature>
<organism evidence="4 5">
    <name type="scientific">Helicoverpa armigera</name>
    <name type="common">Cotton bollworm</name>
    <name type="synonym">Heliothis armigera</name>
    <dbReference type="NCBI Taxonomy" id="29058"/>
    <lineage>
        <taxon>Eukaryota</taxon>
        <taxon>Metazoa</taxon>
        <taxon>Ecdysozoa</taxon>
        <taxon>Arthropoda</taxon>
        <taxon>Hexapoda</taxon>
        <taxon>Insecta</taxon>
        <taxon>Pterygota</taxon>
        <taxon>Neoptera</taxon>
        <taxon>Endopterygota</taxon>
        <taxon>Lepidoptera</taxon>
        <taxon>Glossata</taxon>
        <taxon>Ditrysia</taxon>
        <taxon>Noctuoidea</taxon>
        <taxon>Noctuidae</taxon>
        <taxon>Heliothinae</taxon>
        <taxon>Helicoverpa</taxon>
    </lineage>
</organism>
<feature type="domain" description="Cyclic nucleotide-binding" evidence="3">
    <location>
        <begin position="260"/>
        <end position="362"/>
    </location>
</feature>
<feature type="transmembrane region" description="Helical" evidence="2">
    <location>
        <begin position="484"/>
        <end position="505"/>
    </location>
</feature>
<dbReference type="PANTHER" id="PTHR45638:SF11">
    <property type="entry name" value="CYCLIC NUCLEOTIDE-GATED CATION CHANNEL SUBUNIT A"/>
    <property type="match status" value="1"/>
</dbReference>
<feature type="transmembrane region" description="Helical" evidence="2">
    <location>
        <begin position="621"/>
        <end position="644"/>
    </location>
</feature>
<keyword evidence="2" id="KW-1133">Transmembrane helix</keyword>
<name>A0A2W1BIQ4_HELAM</name>
<keyword evidence="2" id="KW-0812">Transmembrane</keyword>
<evidence type="ECO:0000313" key="4">
    <source>
        <dbReference type="EMBL" id="PZC72630.1"/>
    </source>
</evidence>
<dbReference type="InterPro" id="IPR000595">
    <property type="entry name" value="cNMP-bd_dom"/>
</dbReference>
<dbReference type="AlphaFoldDB" id="A0A2W1BIQ4"/>
<keyword evidence="1" id="KW-0406">Ion transport</keyword>
<keyword evidence="2" id="KW-0472">Membrane</keyword>
<keyword evidence="1" id="KW-0813">Transport</keyword>
<dbReference type="GO" id="GO:0044877">
    <property type="term" value="F:protein-containing complex binding"/>
    <property type="evidence" value="ECO:0007669"/>
    <property type="project" value="TreeGrafter"/>
</dbReference>
<feature type="transmembrane region" description="Helical" evidence="2">
    <location>
        <begin position="153"/>
        <end position="171"/>
    </location>
</feature>
<reference evidence="4 5" key="1">
    <citation type="journal article" date="2017" name="BMC Biol.">
        <title>Genomic innovations, transcriptional plasticity and gene loss underlying the evolution and divergence of two highly polyphagous and invasive Helicoverpa pest species.</title>
        <authorList>
            <person name="Pearce S.L."/>
            <person name="Clarke D.F."/>
            <person name="East P.D."/>
            <person name="Elfekih S."/>
            <person name="Gordon K.H."/>
            <person name="Jermiin L.S."/>
            <person name="McGaughran A."/>
            <person name="Oakeshott J.G."/>
            <person name="Papanikolaou A."/>
            <person name="Perera O.P."/>
            <person name="Rane R.V."/>
            <person name="Richards S."/>
            <person name="Tay W.T."/>
            <person name="Walsh T.K."/>
            <person name="Anderson A."/>
            <person name="Anderson C.J."/>
            <person name="Asgari S."/>
            <person name="Board P.G."/>
            <person name="Bretschneider A."/>
            <person name="Campbell P.M."/>
            <person name="Chertemps T."/>
            <person name="Christeller J.T."/>
            <person name="Coppin C.W."/>
            <person name="Downes S.J."/>
            <person name="Duan G."/>
            <person name="Farnsworth C.A."/>
            <person name="Good R.T."/>
            <person name="Han L.B."/>
            <person name="Han Y.C."/>
            <person name="Hatje K."/>
            <person name="Horne I."/>
            <person name="Huang Y.P."/>
            <person name="Hughes D.S."/>
            <person name="Jacquin-Joly E."/>
            <person name="James W."/>
            <person name="Jhangiani S."/>
            <person name="Kollmar M."/>
            <person name="Kuwar S.S."/>
            <person name="Li S."/>
            <person name="Liu N.Y."/>
            <person name="Maibeche M.T."/>
            <person name="Miller J.R."/>
            <person name="Montagne N."/>
            <person name="Perry T."/>
            <person name="Qu J."/>
            <person name="Song S.V."/>
            <person name="Sutton G.G."/>
            <person name="Vogel H."/>
            <person name="Walenz B.P."/>
            <person name="Xu W."/>
            <person name="Zhang H.J."/>
            <person name="Zou Z."/>
            <person name="Batterham P."/>
            <person name="Edwards O.R."/>
            <person name="Feyereisen R."/>
            <person name="Gibbs R.A."/>
            <person name="Heckel D.G."/>
            <person name="McGrath A."/>
            <person name="Robin C."/>
            <person name="Scherer S.E."/>
            <person name="Worley K.C."/>
            <person name="Wu Y.D."/>
        </authorList>
    </citation>
    <scope>NUCLEOTIDE SEQUENCE [LARGE SCALE GENOMIC DNA]</scope>
    <source>
        <strain evidence="4">Harm_GR_Male_#8</strain>
        <tissue evidence="4">Whole organism</tissue>
    </source>
</reference>
<keyword evidence="1" id="KW-1071">Ligand-gated ion channel</keyword>
<keyword evidence="5" id="KW-1185">Reference proteome</keyword>
<sequence>MRREHLPKSAGLLLIDIISLIPMFHLASETCPPVQLWPNILAFNEYLVIYRIGFYFSLVTTHSYKNLLSGYTIVLLMTLNCVTCFWLLLTAEGLCENCKIPGKYYDWRDFIKHKLNETDEGYGTYIYAFSFVFSFTENSFYSDEIIPTTMVEFYICCLFAIICYICNHFLLTPKFFGEALMRLRWICTRYPITQKIIEDTKRRNVSKNAHKKVEEYYVTIWRKQKGIHEMPSIYDEEIPRYLRLEIKQDLLWPIFYHSPTLRKTSLAMRRWLSDFIIISYKMPGERFFTGADSSGTLYYLKSGIVELLSTDDGTTPILSVTSGTIFGDTNFYTPNNNRKVITRCLTFCEIYYVKRSLFIRALHRYPSDRNIIMRATHARLEHAKKLYSCKALIRGIDRNEDEGIAWIKRRWWEIHDVVQKWSRQSGKTKEQVRCDLPREESIYHCAKYIGQLVLCAPSELQTQSMFTRYSFPWILNPISNFGHAWYRIVAITVLLVLCTFPTNLVKAVLPVWFVYFTFYSDTVYILDIGVSLFTAVDKLDMSTDGFATVMFERFKTFTFLLDVISTLWFEDIFSIAGTSEAMYNTLQFNRLLKCYVLFRGVYLNWDLIIKNPFVVLCRKLILTYFTIQMVCSHVILDMSNYMTLNMKYFFGEIMCIRTVKSDCRAIHPVVGVLVAWEFEWVFCEFSPENLPDMYVGMFVTFMNFVLFIFNKGNFVSYMYLKYRCAQHYQIFVSNLKKYYEHYKIHLDLLKRLDRYFICHWKYYQGADVMYSNSLKDEPTEVYWKAQGEVAQTVIGESGAFTHADPALIRELACEAKFLVLPKLTNLVMFGIPCKNVTWIVQVRINFLYIRFSPNSMQPAT</sequence>
<dbReference type="PROSITE" id="PS50042">
    <property type="entry name" value="CNMP_BINDING_3"/>
    <property type="match status" value="1"/>
</dbReference>
<evidence type="ECO:0000256" key="2">
    <source>
        <dbReference type="SAM" id="Phobius"/>
    </source>
</evidence>
<dbReference type="OrthoDB" id="7474743at2759"/>
<feature type="transmembrane region" description="Helical" evidence="2">
    <location>
        <begin position="12"/>
        <end position="28"/>
    </location>
</feature>
<evidence type="ECO:0000256" key="1">
    <source>
        <dbReference type="ARBA" id="ARBA00023286"/>
    </source>
</evidence>
<feature type="transmembrane region" description="Helical" evidence="2">
    <location>
        <begin position="70"/>
        <end position="89"/>
    </location>
</feature>
<dbReference type="CDD" id="cd00038">
    <property type="entry name" value="CAP_ED"/>
    <property type="match status" value="1"/>
</dbReference>
<dbReference type="InterPro" id="IPR018490">
    <property type="entry name" value="cNMP-bd_dom_sf"/>
</dbReference>
<dbReference type="Proteomes" id="UP000249218">
    <property type="component" value="Unassembled WGS sequence"/>
</dbReference>
<dbReference type="Pfam" id="PF00027">
    <property type="entry name" value="cNMP_binding"/>
    <property type="match status" value="1"/>
</dbReference>
<protein>
    <recommendedName>
        <fullName evidence="3">Cyclic nucleotide-binding domain-containing protein</fullName>
    </recommendedName>
</protein>
<dbReference type="InterPro" id="IPR050866">
    <property type="entry name" value="CNG_cation_channel"/>
</dbReference>
<dbReference type="PANTHER" id="PTHR45638">
    <property type="entry name" value="CYCLIC NUCLEOTIDE-GATED CATION CHANNEL SUBUNIT A"/>
    <property type="match status" value="1"/>
</dbReference>
<keyword evidence="1" id="KW-0407">Ion channel</keyword>
<dbReference type="SUPFAM" id="SSF51206">
    <property type="entry name" value="cAMP-binding domain-like"/>
    <property type="match status" value="1"/>
</dbReference>
<gene>
    <name evidence="4" type="primary">HaOG210864</name>
    <name evidence="4" type="ORF">B5X24_HaOG210864</name>
</gene>
<dbReference type="EMBL" id="KZ150168">
    <property type="protein sequence ID" value="PZC72630.1"/>
    <property type="molecule type" value="Genomic_DNA"/>
</dbReference>
<evidence type="ECO:0000259" key="3">
    <source>
        <dbReference type="PROSITE" id="PS50042"/>
    </source>
</evidence>
<feature type="transmembrane region" description="Helical" evidence="2">
    <location>
        <begin position="512"/>
        <end position="536"/>
    </location>
</feature>
<proteinExistence type="predicted"/>
<dbReference type="GO" id="GO:0005221">
    <property type="term" value="F:intracellularly cyclic nucleotide-activated monoatomic cation channel activity"/>
    <property type="evidence" value="ECO:0007669"/>
    <property type="project" value="InterPro"/>
</dbReference>
<dbReference type="Gene3D" id="2.60.120.10">
    <property type="entry name" value="Jelly Rolls"/>
    <property type="match status" value="1"/>
</dbReference>
<feature type="transmembrane region" description="Helical" evidence="2">
    <location>
        <begin position="40"/>
        <end position="58"/>
    </location>
</feature>
<evidence type="ECO:0000313" key="5">
    <source>
        <dbReference type="Proteomes" id="UP000249218"/>
    </source>
</evidence>
<dbReference type="InterPro" id="IPR014710">
    <property type="entry name" value="RmlC-like_jellyroll"/>
</dbReference>